<evidence type="ECO:0000256" key="1">
    <source>
        <dbReference type="SAM" id="MobiDB-lite"/>
    </source>
</evidence>
<evidence type="ECO:0000313" key="3">
    <source>
        <dbReference type="Proteomes" id="UP000307362"/>
    </source>
</evidence>
<comment type="caution">
    <text evidence="2">The sequence shown here is derived from an EMBL/GenBank/DDBJ whole genome shotgun (WGS) entry which is preliminary data.</text>
</comment>
<feature type="region of interest" description="Disordered" evidence="1">
    <location>
        <begin position="28"/>
        <end position="56"/>
    </location>
</feature>
<reference evidence="3" key="2">
    <citation type="submission" date="2019-06" db="EMBL/GenBank/DDBJ databases">
        <title>Co-occurence of chitin degradation, pigmentation and bioactivity in marine Pseudoalteromonas.</title>
        <authorList>
            <person name="Sonnenschein E.C."/>
            <person name="Bech P.K."/>
        </authorList>
    </citation>
    <scope>NUCLEOTIDE SEQUENCE [LARGE SCALE GENOMIC DNA]</scope>
    <source>
        <strain evidence="3">S1189</strain>
    </source>
</reference>
<evidence type="ECO:0000313" key="2">
    <source>
        <dbReference type="EMBL" id="TMP84172.1"/>
    </source>
</evidence>
<sequence>MFDWSKILKLNLDTSNLPSKVGKLPRNQRLEQKKAKKAKRRLTNKRKRAHGSVGIGGNLGRFSKYQRELY</sequence>
<name>A0A5S3YYV2_9GAMM</name>
<dbReference type="AlphaFoldDB" id="A0A5S3YYV2"/>
<reference evidence="2 3" key="1">
    <citation type="submission" date="2017-12" db="EMBL/GenBank/DDBJ databases">
        <authorList>
            <person name="Paulsen S."/>
            <person name="Gram L.K."/>
        </authorList>
    </citation>
    <scope>NUCLEOTIDE SEQUENCE [LARGE SCALE GENOMIC DNA]</scope>
    <source>
        <strain evidence="2 3">S1189</strain>
    </source>
</reference>
<dbReference type="EMBL" id="PNCM01000002">
    <property type="protein sequence ID" value="TMP84172.1"/>
    <property type="molecule type" value="Genomic_DNA"/>
</dbReference>
<feature type="compositionally biased region" description="Basic residues" evidence="1">
    <location>
        <begin position="34"/>
        <end position="50"/>
    </location>
</feature>
<protein>
    <submittedName>
        <fullName evidence="2">Uncharacterized protein</fullName>
    </submittedName>
</protein>
<dbReference type="Proteomes" id="UP000307362">
    <property type="component" value="Unassembled WGS sequence"/>
</dbReference>
<organism evidence="2 3">
    <name type="scientific">Pseudoalteromonas phenolica</name>
    <dbReference type="NCBI Taxonomy" id="161398"/>
    <lineage>
        <taxon>Bacteria</taxon>
        <taxon>Pseudomonadati</taxon>
        <taxon>Pseudomonadota</taxon>
        <taxon>Gammaproteobacteria</taxon>
        <taxon>Alteromonadales</taxon>
        <taxon>Pseudoalteromonadaceae</taxon>
        <taxon>Pseudoalteromonas</taxon>
    </lineage>
</organism>
<gene>
    <name evidence="2" type="ORF">CWB73_00455</name>
</gene>
<accession>A0A5S3YYV2</accession>
<proteinExistence type="predicted"/>